<dbReference type="Pfam" id="PF03372">
    <property type="entry name" value="Exo_endo_phos"/>
    <property type="match status" value="1"/>
</dbReference>
<evidence type="ECO:0000259" key="1">
    <source>
        <dbReference type="Pfam" id="PF03372"/>
    </source>
</evidence>
<protein>
    <recommendedName>
        <fullName evidence="1">Endonuclease/exonuclease/phosphatase domain-containing protein</fullName>
    </recommendedName>
</protein>
<gene>
    <name evidence="3" type="primary">20207102</name>
    <name evidence="2" type="ORF">HELRODRAFT_179072</name>
</gene>
<keyword evidence="4" id="KW-1185">Reference proteome</keyword>
<proteinExistence type="predicted"/>
<dbReference type="PANTHER" id="PTHR46670:SF3">
    <property type="entry name" value="ENDONUCLEASE_EXONUCLEASE_PHOSPHATASE DOMAIN-CONTAINING PROTEIN"/>
    <property type="match status" value="1"/>
</dbReference>
<dbReference type="EnsemblMetazoa" id="HelroT179072">
    <property type="protein sequence ID" value="HelroP179072"/>
    <property type="gene ID" value="HelroG179072"/>
</dbReference>
<accession>T1FE53</accession>
<dbReference type="OrthoDB" id="6143588at2759"/>
<dbReference type="SUPFAM" id="SSF56219">
    <property type="entry name" value="DNase I-like"/>
    <property type="match status" value="1"/>
</dbReference>
<dbReference type="CTD" id="20207102"/>
<organism evidence="3 4">
    <name type="scientific">Helobdella robusta</name>
    <name type="common">Californian leech</name>
    <dbReference type="NCBI Taxonomy" id="6412"/>
    <lineage>
        <taxon>Eukaryota</taxon>
        <taxon>Metazoa</taxon>
        <taxon>Spiralia</taxon>
        <taxon>Lophotrochozoa</taxon>
        <taxon>Annelida</taxon>
        <taxon>Clitellata</taxon>
        <taxon>Hirudinea</taxon>
        <taxon>Rhynchobdellida</taxon>
        <taxon>Glossiphoniidae</taxon>
        <taxon>Helobdella</taxon>
    </lineage>
</organism>
<dbReference type="InParanoid" id="T1FE53"/>
<dbReference type="GO" id="GO:0003824">
    <property type="term" value="F:catalytic activity"/>
    <property type="evidence" value="ECO:0007669"/>
    <property type="project" value="InterPro"/>
</dbReference>
<dbReference type="InterPro" id="IPR036691">
    <property type="entry name" value="Endo/exonu/phosph_ase_sf"/>
</dbReference>
<feature type="domain" description="Endonuclease/exonuclease/phosphatase" evidence="1">
    <location>
        <begin position="42"/>
        <end position="180"/>
    </location>
</feature>
<reference evidence="2 4" key="2">
    <citation type="journal article" date="2013" name="Nature">
        <title>Insights into bilaterian evolution from three spiralian genomes.</title>
        <authorList>
            <person name="Simakov O."/>
            <person name="Marletaz F."/>
            <person name="Cho S.J."/>
            <person name="Edsinger-Gonzales E."/>
            <person name="Havlak P."/>
            <person name="Hellsten U."/>
            <person name="Kuo D.H."/>
            <person name="Larsson T."/>
            <person name="Lv J."/>
            <person name="Arendt D."/>
            <person name="Savage R."/>
            <person name="Osoegawa K."/>
            <person name="de Jong P."/>
            <person name="Grimwood J."/>
            <person name="Chapman J.A."/>
            <person name="Shapiro H."/>
            <person name="Aerts A."/>
            <person name="Otillar R.P."/>
            <person name="Terry A.Y."/>
            <person name="Boore J.L."/>
            <person name="Grigoriev I.V."/>
            <person name="Lindberg D.R."/>
            <person name="Seaver E.C."/>
            <person name="Weisblat D.A."/>
            <person name="Putnam N.H."/>
            <person name="Rokhsar D.S."/>
        </authorList>
    </citation>
    <scope>NUCLEOTIDE SEQUENCE</scope>
</reference>
<evidence type="ECO:0000313" key="3">
    <source>
        <dbReference type="EnsemblMetazoa" id="HelroP179072"/>
    </source>
</evidence>
<dbReference type="Gene3D" id="3.60.10.10">
    <property type="entry name" value="Endonuclease/exonuclease/phosphatase"/>
    <property type="match status" value="1"/>
</dbReference>
<dbReference type="InterPro" id="IPR005135">
    <property type="entry name" value="Endo/exonuclease/phosphatase"/>
</dbReference>
<reference evidence="4" key="1">
    <citation type="submission" date="2012-12" db="EMBL/GenBank/DDBJ databases">
        <authorList>
            <person name="Hellsten U."/>
            <person name="Grimwood J."/>
            <person name="Chapman J.A."/>
            <person name="Shapiro H."/>
            <person name="Aerts A."/>
            <person name="Otillar R.P."/>
            <person name="Terry A.Y."/>
            <person name="Boore J.L."/>
            <person name="Simakov O."/>
            <person name="Marletaz F."/>
            <person name="Cho S.-J."/>
            <person name="Edsinger-Gonzales E."/>
            <person name="Havlak P."/>
            <person name="Kuo D.-H."/>
            <person name="Larsson T."/>
            <person name="Lv J."/>
            <person name="Arendt D."/>
            <person name="Savage R."/>
            <person name="Osoegawa K."/>
            <person name="de Jong P."/>
            <person name="Lindberg D.R."/>
            <person name="Seaver E.C."/>
            <person name="Weisblat D.A."/>
            <person name="Putnam N.H."/>
            <person name="Grigoriev I.V."/>
            <person name="Rokhsar D.S."/>
        </authorList>
    </citation>
    <scope>NUCLEOTIDE SEQUENCE</scope>
</reference>
<dbReference type="EMBL" id="KB097510">
    <property type="protein sequence ID" value="ESN95618.1"/>
    <property type="molecule type" value="Genomic_DNA"/>
</dbReference>
<dbReference type="EMBL" id="AMQM01006720">
    <property type="status" value="NOT_ANNOTATED_CDS"/>
    <property type="molecule type" value="Genomic_DNA"/>
</dbReference>
<sequence length="182" mass="20887">MTRALWTVEQERKNEVQLSKNVIISGLELVQREIENFVWALANVRSLQKKTNDLSLFLSTFDPEIFSVIETWLTPNDPDNLFLPPGFVRKDHEARGGGVAFIIKDTVSYKVVSVPSMYFHIEIVFIDVPTSTKNYSFISFYRSGDFDLSAEQYAFDSARCIKEFCRSDVVCLMGDFNLPHII</sequence>
<dbReference type="GeneID" id="20207102"/>
<dbReference type="PANTHER" id="PTHR46670">
    <property type="entry name" value="ENDO/EXONUCLEASE/PHOSPHATASE DOMAIN-CONTAINING PROTEIN"/>
    <property type="match status" value="1"/>
</dbReference>
<name>T1FE53_HELRO</name>
<dbReference type="AlphaFoldDB" id="T1FE53"/>
<dbReference type="RefSeq" id="XP_009026194.1">
    <property type="nucleotide sequence ID" value="XM_009027946.1"/>
</dbReference>
<evidence type="ECO:0000313" key="2">
    <source>
        <dbReference type="EMBL" id="ESN95618.1"/>
    </source>
</evidence>
<dbReference type="KEGG" id="hro:HELRODRAFT_179072"/>
<reference evidence="3" key="3">
    <citation type="submission" date="2015-06" db="UniProtKB">
        <authorList>
            <consortium name="EnsemblMetazoa"/>
        </authorList>
    </citation>
    <scope>IDENTIFICATION</scope>
</reference>
<dbReference type="HOGENOM" id="CLU_1483568_0_0_1"/>
<evidence type="ECO:0000313" key="4">
    <source>
        <dbReference type="Proteomes" id="UP000015101"/>
    </source>
</evidence>
<dbReference type="Proteomes" id="UP000015101">
    <property type="component" value="Unassembled WGS sequence"/>
</dbReference>